<evidence type="ECO:0000256" key="6">
    <source>
        <dbReference type="ARBA" id="ARBA00022691"/>
    </source>
</evidence>
<keyword evidence="5" id="KW-0808">Transferase</keyword>
<evidence type="ECO:0000256" key="1">
    <source>
        <dbReference type="ARBA" id="ARBA00004953"/>
    </source>
</evidence>
<dbReference type="InterPro" id="IPR006364">
    <property type="entry name" value="CobI/CbiL/CobIJ_dom"/>
</dbReference>
<dbReference type="PIRSF" id="PIRSF036427">
    <property type="entry name" value="Precrrn-2_mtase"/>
    <property type="match status" value="1"/>
</dbReference>
<dbReference type="InterPro" id="IPR000878">
    <property type="entry name" value="4pyrrol_Mease"/>
</dbReference>
<comment type="similarity">
    <text evidence="2 7">Belongs to the precorrin methyltransferase family.</text>
</comment>
<dbReference type="NCBIfam" id="TIGR01467">
    <property type="entry name" value="cobI_cbiL"/>
    <property type="match status" value="1"/>
</dbReference>
<dbReference type="GO" id="GO:0032259">
    <property type="term" value="P:methylation"/>
    <property type="evidence" value="ECO:0007669"/>
    <property type="project" value="UniProtKB-KW"/>
</dbReference>
<gene>
    <name evidence="9" type="ORF">GCM10007043_04150</name>
</gene>
<keyword evidence="6" id="KW-0949">S-adenosyl-L-methionine</keyword>
<keyword evidence="10" id="KW-1185">Reference proteome</keyword>
<dbReference type="SUPFAM" id="SSF53790">
    <property type="entry name" value="Tetrapyrrole methylase"/>
    <property type="match status" value="1"/>
</dbReference>
<comment type="caution">
    <text evidence="9">The sequence shown here is derived from an EMBL/GenBank/DDBJ whole genome shotgun (WGS) entry which is preliminary data.</text>
</comment>
<dbReference type="UniPathway" id="UPA00148"/>
<feature type="domain" description="Tetrapyrrole methylase" evidence="8">
    <location>
        <begin position="6"/>
        <end position="222"/>
    </location>
</feature>
<protein>
    <submittedName>
        <fullName evidence="9">Precorrin-2 C(20)-methyltransferase</fullName>
    </submittedName>
</protein>
<dbReference type="AlphaFoldDB" id="A0A8J3FCW6"/>
<evidence type="ECO:0000256" key="3">
    <source>
        <dbReference type="ARBA" id="ARBA00022573"/>
    </source>
</evidence>
<dbReference type="InterPro" id="IPR014777">
    <property type="entry name" value="4pyrrole_Mease_sub1"/>
</dbReference>
<reference evidence="9" key="1">
    <citation type="journal article" date="2014" name="Int. J. Syst. Evol. Microbiol.">
        <title>Complete genome sequence of Corynebacterium casei LMG S-19264T (=DSM 44701T), isolated from a smear-ripened cheese.</title>
        <authorList>
            <consortium name="US DOE Joint Genome Institute (JGI-PGF)"/>
            <person name="Walter F."/>
            <person name="Albersmeier A."/>
            <person name="Kalinowski J."/>
            <person name="Ruckert C."/>
        </authorList>
    </citation>
    <scope>NUCLEOTIDE SEQUENCE</scope>
    <source>
        <strain evidence="9">JCM 14719</strain>
    </source>
</reference>
<dbReference type="PANTHER" id="PTHR43467:SF2">
    <property type="entry name" value="COBALT-PRECORRIN-2 C(20)-METHYLTRANSFERASE"/>
    <property type="match status" value="1"/>
</dbReference>
<keyword evidence="3" id="KW-0169">Cobalamin biosynthesis</keyword>
<dbReference type="Gene3D" id="3.40.1010.10">
    <property type="entry name" value="Cobalt-precorrin-4 Transmethylase, Domain 1"/>
    <property type="match status" value="1"/>
</dbReference>
<dbReference type="CDD" id="cd11645">
    <property type="entry name" value="Precorrin_2_C20_MT"/>
    <property type="match status" value="1"/>
</dbReference>
<dbReference type="InterPro" id="IPR014776">
    <property type="entry name" value="4pyrrole_Mease_sub2"/>
</dbReference>
<dbReference type="Gene3D" id="3.30.950.10">
    <property type="entry name" value="Methyltransferase, Cobalt-precorrin-4 Transmethylase, Domain 2"/>
    <property type="match status" value="1"/>
</dbReference>
<organism evidence="9 10">
    <name type="scientific">Calditerricola satsumensis</name>
    <dbReference type="NCBI Taxonomy" id="373054"/>
    <lineage>
        <taxon>Bacteria</taxon>
        <taxon>Bacillati</taxon>
        <taxon>Bacillota</taxon>
        <taxon>Bacilli</taxon>
        <taxon>Bacillales</taxon>
        <taxon>Bacillaceae</taxon>
        <taxon>Calditerricola</taxon>
    </lineage>
</organism>
<dbReference type="InterPro" id="IPR012382">
    <property type="entry name" value="CobI/CbiL"/>
</dbReference>
<name>A0A8J3FCW6_9BACI</name>
<proteinExistence type="inferred from homology"/>
<accession>A0A8J3FCW6</accession>
<dbReference type="InterPro" id="IPR035996">
    <property type="entry name" value="4pyrrol_Methylase_sf"/>
</dbReference>
<dbReference type="Pfam" id="PF00590">
    <property type="entry name" value="TP_methylase"/>
    <property type="match status" value="1"/>
</dbReference>
<dbReference type="EMBL" id="BMOF01000004">
    <property type="protein sequence ID" value="GGJ93567.1"/>
    <property type="molecule type" value="Genomic_DNA"/>
</dbReference>
<dbReference type="Proteomes" id="UP000637720">
    <property type="component" value="Unassembled WGS sequence"/>
</dbReference>
<dbReference type="GO" id="GO:0009236">
    <property type="term" value="P:cobalamin biosynthetic process"/>
    <property type="evidence" value="ECO:0007669"/>
    <property type="project" value="UniProtKB-UniRule"/>
</dbReference>
<dbReference type="RefSeq" id="WP_188816663.1">
    <property type="nucleotide sequence ID" value="NZ_BMOF01000004.1"/>
</dbReference>
<evidence type="ECO:0000256" key="4">
    <source>
        <dbReference type="ARBA" id="ARBA00022603"/>
    </source>
</evidence>
<dbReference type="PANTHER" id="PTHR43467">
    <property type="entry name" value="COBALT-PRECORRIN-2 C(20)-METHYLTRANSFERASE"/>
    <property type="match status" value="1"/>
</dbReference>
<reference evidence="9" key="2">
    <citation type="submission" date="2020-09" db="EMBL/GenBank/DDBJ databases">
        <authorList>
            <person name="Sun Q."/>
            <person name="Ohkuma M."/>
        </authorList>
    </citation>
    <scope>NUCLEOTIDE SEQUENCE</scope>
    <source>
        <strain evidence="9">JCM 14719</strain>
    </source>
</reference>
<keyword evidence="4" id="KW-0489">Methyltransferase</keyword>
<dbReference type="GO" id="GO:0030788">
    <property type="term" value="F:precorrin-2 C20-methyltransferase activity"/>
    <property type="evidence" value="ECO:0007669"/>
    <property type="project" value="InterPro"/>
</dbReference>
<evidence type="ECO:0000313" key="9">
    <source>
        <dbReference type="EMBL" id="GGJ93567.1"/>
    </source>
</evidence>
<evidence type="ECO:0000256" key="7">
    <source>
        <dbReference type="PIRNR" id="PIRNR036427"/>
    </source>
</evidence>
<sequence>MTRIGTLYGIGVGPGDPELITVKGLRILREVPVVAYPKTRMGGGSYAYRIVEGYLDPAHQELLGLVFPMTRDRAVLERQWEEVVAQVWAVLEAGKDVAFVTEGDAYFYSTFIHLSRLMKERHPEVEVKVIPGVSSIHGASAQLDLPLADGDERIAVVPATEDLAAMGRVLDAFDCVVFLKVAKVLDGIIGLLRERNLLDKAAVVTKATAPGEECIVTDVASLEGQELEYLTLMVVRK</sequence>
<evidence type="ECO:0000313" key="10">
    <source>
        <dbReference type="Proteomes" id="UP000637720"/>
    </source>
</evidence>
<evidence type="ECO:0000256" key="5">
    <source>
        <dbReference type="ARBA" id="ARBA00022679"/>
    </source>
</evidence>
<comment type="pathway">
    <text evidence="1">Cofactor biosynthesis; adenosylcobalamin biosynthesis.</text>
</comment>
<evidence type="ECO:0000256" key="2">
    <source>
        <dbReference type="ARBA" id="ARBA00005879"/>
    </source>
</evidence>
<evidence type="ECO:0000259" key="8">
    <source>
        <dbReference type="Pfam" id="PF00590"/>
    </source>
</evidence>